<dbReference type="VEuPathDB" id="FungiDB:M747DRAFT_294706"/>
<comment type="caution">
    <text evidence="2">The sequence shown here is derived from an EMBL/GenBank/DDBJ whole genome shotgun (WGS) entry which is preliminary data.</text>
</comment>
<name>A0A100IU58_ASPNG</name>
<evidence type="ECO:0000256" key="1">
    <source>
        <dbReference type="SAM" id="SignalP"/>
    </source>
</evidence>
<feature type="signal peptide" evidence="1">
    <location>
        <begin position="1"/>
        <end position="19"/>
    </location>
</feature>
<accession>A0A100IU58</accession>
<reference evidence="3" key="1">
    <citation type="journal article" date="2016" name="Genome Announc.">
        <title>Draft genome sequence of Aspergillus niger strain An76.</title>
        <authorList>
            <person name="Gong W."/>
            <person name="Cheng Z."/>
            <person name="Zhang H."/>
            <person name="Liu L."/>
            <person name="Gao P."/>
            <person name="Wang L."/>
        </authorList>
    </citation>
    <scope>NUCLEOTIDE SEQUENCE [LARGE SCALE GENOMIC DNA]</scope>
    <source>
        <strain evidence="3">An76</strain>
    </source>
</reference>
<dbReference type="Proteomes" id="UP000068243">
    <property type="component" value="Unassembled WGS sequence"/>
</dbReference>
<sequence>MRTSYLLAAALTLLGGAHADDDSTTVVGYFMPYWSVDLPEYGGWTSTGASVAGINAVKTTYKMSCLKDAPKTDCDMKDAYTIIQGPETVSVSQVYTASTSDKTTSFDVTVTLSYECSLKSWTESASCTMSAGFSGSDDGATYASSTSTKSTYENPTSRFYSLVVTGGVKSFTEPAATKTPDAAAGVGAPVAAMITAAPVAAAAMVAAAWV</sequence>
<dbReference type="OrthoDB" id="4991875at2759"/>
<proteinExistence type="predicted"/>
<feature type="chain" id="PRO_5007087754" evidence="1">
    <location>
        <begin position="20"/>
        <end position="210"/>
    </location>
</feature>
<dbReference type="PANTHER" id="PTHR40640:SF1">
    <property type="entry name" value="ANCHORED GLYCOPROTEIN, PUTATIVE (AFU_ORTHOLOGUE AFUA_8G04860)-RELATED"/>
    <property type="match status" value="1"/>
</dbReference>
<gene>
    <name evidence="2" type="ORF">ABL_10104</name>
</gene>
<evidence type="ECO:0000313" key="3">
    <source>
        <dbReference type="Proteomes" id="UP000068243"/>
    </source>
</evidence>
<dbReference type="EMBL" id="BCMY01000029">
    <property type="protein sequence ID" value="GAQ47443.1"/>
    <property type="molecule type" value="Genomic_DNA"/>
</dbReference>
<dbReference type="AlphaFoldDB" id="A0A100IU58"/>
<organism evidence="2 3">
    <name type="scientific">Aspergillus niger</name>
    <dbReference type="NCBI Taxonomy" id="5061"/>
    <lineage>
        <taxon>Eukaryota</taxon>
        <taxon>Fungi</taxon>
        <taxon>Dikarya</taxon>
        <taxon>Ascomycota</taxon>
        <taxon>Pezizomycotina</taxon>
        <taxon>Eurotiomycetes</taxon>
        <taxon>Eurotiomycetidae</taxon>
        <taxon>Eurotiales</taxon>
        <taxon>Aspergillaceae</taxon>
        <taxon>Aspergillus</taxon>
        <taxon>Aspergillus subgen. Circumdati</taxon>
    </lineage>
</organism>
<dbReference type="VEuPathDB" id="FungiDB:ASPNIDRAFT2_1143337"/>
<dbReference type="VEuPathDB" id="FungiDB:ATCC64974_33620"/>
<protein>
    <submittedName>
        <fullName evidence="2">Uncharacterized protein</fullName>
    </submittedName>
</protein>
<evidence type="ECO:0000313" key="2">
    <source>
        <dbReference type="EMBL" id="GAQ47443.1"/>
    </source>
</evidence>
<dbReference type="OMA" id="YECKIRS"/>
<keyword evidence="1" id="KW-0732">Signal</keyword>
<dbReference type="VEuPathDB" id="FungiDB:An12g10330"/>
<dbReference type="PANTHER" id="PTHR40640">
    <property type="entry name" value="ANCHORED GLYCOPROTEIN, PUTATIVE (AFU_ORTHOLOGUE AFUA_8G04860)-RELATED"/>
    <property type="match status" value="1"/>
</dbReference>